<feature type="compositionally biased region" description="Basic residues" evidence="5">
    <location>
        <begin position="582"/>
        <end position="601"/>
    </location>
</feature>
<feature type="region of interest" description="Disordered" evidence="5">
    <location>
        <begin position="563"/>
        <end position="601"/>
    </location>
</feature>
<dbReference type="InterPro" id="IPR002618">
    <property type="entry name" value="UDPGP_fam"/>
</dbReference>
<comment type="similarity">
    <text evidence="1">Belongs to the UDPGP type 1 family.</text>
</comment>
<comment type="caution">
    <text evidence="6">The sequence shown here is derived from an EMBL/GenBank/DDBJ whole genome shotgun (WGS) entry which is preliminary data.</text>
</comment>
<dbReference type="EMBL" id="CAUYUJ010005925">
    <property type="protein sequence ID" value="CAK0815490.1"/>
    <property type="molecule type" value="Genomic_DNA"/>
</dbReference>
<dbReference type="Gene3D" id="3.90.550.10">
    <property type="entry name" value="Spore Coat Polysaccharide Biosynthesis Protein SpsA, Chain A"/>
    <property type="match status" value="2"/>
</dbReference>
<dbReference type="Proteomes" id="UP001189429">
    <property type="component" value="Unassembled WGS sequence"/>
</dbReference>
<protein>
    <recommendedName>
        <fullName evidence="2">UTP--glucose-1-phosphate uridylyltransferase</fullName>
        <ecNumber evidence="2">2.7.7.9</ecNumber>
    </recommendedName>
</protein>
<evidence type="ECO:0000256" key="5">
    <source>
        <dbReference type="SAM" id="MobiDB-lite"/>
    </source>
</evidence>
<gene>
    <name evidence="6" type="ORF">PCOR1329_LOCUS18765</name>
</gene>
<evidence type="ECO:0000256" key="2">
    <source>
        <dbReference type="ARBA" id="ARBA00012415"/>
    </source>
</evidence>
<dbReference type="Gene3D" id="2.160.10.10">
    <property type="entry name" value="Hexapeptide repeat proteins"/>
    <property type="match status" value="1"/>
</dbReference>
<dbReference type="InterPro" id="IPR029044">
    <property type="entry name" value="Nucleotide-diphossugar_trans"/>
</dbReference>
<evidence type="ECO:0000256" key="1">
    <source>
        <dbReference type="ARBA" id="ARBA00010401"/>
    </source>
</evidence>
<name>A0ABN9RD88_9DINO</name>
<dbReference type="PANTHER" id="PTHR43511">
    <property type="match status" value="1"/>
</dbReference>
<proteinExistence type="inferred from homology"/>
<organism evidence="6 7">
    <name type="scientific">Prorocentrum cordatum</name>
    <dbReference type="NCBI Taxonomy" id="2364126"/>
    <lineage>
        <taxon>Eukaryota</taxon>
        <taxon>Sar</taxon>
        <taxon>Alveolata</taxon>
        <taxon>Dinophyceae</taxon>
        <taxon>Prorocentrales</taxon>
        <taxon>Prorocentraceae</taxon>
        <taxon>Prorocentrum</taxon>
    </lineage>
</organism>
<evidence type="ECO:0000256" key="4">
    <source>
        <dbReference type="ARBA" id="ARBA00022695"/>
    </source>
</evidence>
<evidence type="ECO:0000256" key="3">
    <source>
        <dbReference type="ARBA" id="ARBA00022679"/>
    </source>
</evidence>
<evidence type="ECO:0000313" key="7">
    <source>
        <dbReference type="Proteomes" id="UP001189429"/>
    </source>
</evidence>
<dbReference type="Pfam" id="PF01704">
    <property type="entry name" value="UDPGP"/>
    <property type="match status" value="2"/>
</dbReference>
<accession>A0ABN9RD88</accession>
<keyword evidence="7" id="KW-1185">Reference proteome</keyword>
<dbReference type="SUPFAM" id="SSF53448">
    <property type="entry name" value="Nucleotide-diphospho-sugar transferases"/>
    <property type="match status" value="2"/>
</dbReference>
<reference evidence="6" key="1">
    <citation type="submission" date="2023-10" db="EMBL/GenBank/DDBJ databases">
        <authorList>
            <person name="Chen Y."/>
            <person name="Shah S."/>
            <person name="Dougan E. K."/>
            <person name="Thang M."/>
            <person name="Chan C."/>
        </authorList>
    </citation>
    <scope>NUCLEOTIDE SEQUENCE [LARGE SCALE GENOMIC DNA]</scope>
</reference>
<evidence type="ECO:0000313" key="6">
    <source>
        <dbReference type="EMBL" id="CAK0815490.1"/>
    </source>
</evidence>
<keyword evidence="3" id="KW-0808">Transferase</keyword>
<dbReference type="InterPro" id="IPR016267">
    <property type="entry name" value="UDPGP_trans"/>
</dbReference>
<sequence>MSFSNDFRSKMQAEGLQKEFVEGWVGLYEKLCAGDKGMITESSIEPVVSLPELESLPEGDKALLGKTVLLKLNGGLGTGMGLDKAKSLLPLKGGNTFLDLIAKQVLKLRGEGLPVKFMLMNSFSTEADTKEFFKKYPEIAKEWDGVAFQQNKSPKVDAETMKPIDWPQKPSCEWCPPGHGDIYAALVCSGKLDQLLQGGYEYAFVSNSDNLGATLDLRLLGRLASGGAPMLMEALGDARAREREREIRATDGRDTLVAWRRRKSRRRRHTCTQLLNSTAGSHIKTIAFILGGAQQLRRPLSEVCVRGEDDKKGGHLCRDLATGKLTLRESAQCPEEDEKAFQDIGKHRFFNTNNLWLNLKKLKEAMVGGVLPLPLIVNEKKVDPTSKEKPNPKVYQLETAMGAAIASLPGSEAVVVPFDRFAPVKTCNQLFGLRSDAYELSDDFTPVLSPGAFKPIVSFDDNYKMVPDMEAACPHGVPSLKACPKLKVKGKVLFLPGTIVQGETTIVNESDERAVVGGYLTGEVIATGCTEKNPAGSHRITVPPELFQRIMNGEAVPEDEIKKHVPVVATAAESSPGSPGEKKKKSSKKSAKVKKGMKGCC</sequence>
<dbReference type="EC" id="2.7.7.9" evidence="2"/>
<keyword evidence="4" id="KW-0548">Nucleotidyltransferase</keyword>